<dbReference type="GeneID" id="19484837"/>
<evidence type="ECO:0000313" key="2">
    <source>
        <dbReference type="Proteomes" id="UP000204527"/>
    </source>
</evidence>
<reference evidence="1 2" key="1">
    <citation type="journal article" date="2014" name="Virus Res.">
        <title>Characterization of a novel Pseudomonas aeruginosa bacteriophage, KPP25, of the family Podoviridae.</title>
        <authorList>
            <person name="Miyata R."/>
            <person name="Yamaguchi K."/>
            <person name="Uchiyama J."/>
            <person name="Shigehisa R."/>
            <person name="Takemura-Uchiyama I."/>
            <person name="Kato S."/>
            <person name="Ujihara T."/>
            <person name="Sakaguchi Y."/>
            <person name="Daibata M."/>
            <person name="Matsuzaki S."/>
        </authorList>
    </citation>
    <scope>NUCLEOTIDE SEQUENCE [LARGE SCALE GENOMIC DNA]</scope>
</reference>
<name>X5I2M1_BPKP2</name>
<sequence>MSDCFDHMVDAFEDYEARGCDDDAGDGSWFLSRRDRRGRRGRSSRRSSTFVRDPLYYHTKLEFKRIVHRTDKAILFEFKHFGEQWVPEKLCRKLNEEECSVFVYTPFIRSITLRGTP</sequence>
<organismHost>
    <name type="scientific">Pseudomonas aeruginosa</name>
    <dbReference type="NCBI Taxonomy" id="287"/>
</organismHost>
<protein>
    <submittedName>
        <fullName evidence="1">Uncharacterized protein</fullName>
    </submittedName>
</protein>
<dbReference type="KEGG" id="vg:19484837"/>
<dbReference type="RefSeq" id="YP_009030576.1">
    <property type="nucleotide sequence ID" value="NC_024123.1"/>
</dbReference>
<organism evidence="1 2">
    <name type="scientific">Pseudomonas phage KPP25</name>
    <name type="common">Bacteriophage KPP25</name>
    <dbReference type="NCBI Taxonomy" id="1462608"/>
    <lineage>
        <taxon>Viruses</taxon>
        <taxon>Duplodnaviria</taxon>
        <taxon>Heunggongvirae</taxon>
        <taxon>Uroviricota</taxon>
        <taxon>Caudoviricetes</taxon>
        <taxon>Kochitakasuvirus</taxon>
        <taxon>Kochitakasuvirus KPP25</taxon>
    </lineage>
</organism>
<dbReference type="EMBL" id="AB910393">
    <property type="protein sequence ID" value="BAO58516.1"/>
    <property type="molecule type" value="Genomic_DNA"/>
</dbReference>
<keyword evidence="2" id="KW-1185">Reference proteome</keyword>
<accession>X5I2M1</accession>
<evidence type="ECO:0000313" key="1">
    <source>
        <dbReference type="EMBL" id="BAO58516.1"/>
    </source>
</evidence>
<proteinExistence type="predicted"/>
<dbReference type="Proteomes" id="UP000204527">
    <property type="component" value="Segment"/>
</dbReference>